<keyword evidence="11" id="KW-1185">Reference proteome</keyword>
<evidence type="ECO:0000256" key="3">
    <source>
        <dbReference type="ARBA" id="ARBA00022475"/>
    </source>
</evidence>
<dbReference type="PANTHER" id="PTHR32196">
    <property type="entry name" value="ABC TRANSPORTER PERMEASE PROTEIN YPHD-RELATED-RELATED"/>
    <property type="match status" value="1"/>
</dbReference>
<evidence type="ECO:0000256" key="1">
    <source>
        <dbReference type="ARBA" id="ARBA00004651"/>
    </source>
</evidence>
<feature type="transmembrane region" description="Helical" evidence="9">
    <location>
        <begin position="288"/>
        <end position="307"/>
    </location>
</feature>
<dbReference type="GO" id="GO:0005886">
    <property type="term" value="C:plasma membrane"/>
    <property type="evidence" value="ECO:0007669"/>
    <property type="project" value="UniProtKB-SubCell"/>
</dbReference>
<name>A0A7K1FM50_9ACTN</name>
<evidence type="ECO:0000256" key="6">
    <source>
        <dbReference type="ARBA" id="ARBA00022989"/>
    </source>
</evidence>
<dbReference type="Proteomes" id="UP000460221">
    <property type="component" value="Unassembled WGS sequence"/>
</dbReference>
<dbReference type="Pfam" id="PF02653">
    <property type="entry name" value="BPD_transp_2"/>
    <property type="match status" value="1"/>
</dbReference>
<dbReference type="EMBL" id="WLYK01000005">
    <property type="protein sequence ID" value="MTD15231.1"/>
    <property type="molecule type" value="Genomic_DNA"/>
</dbReference>
<feature type="transmembrane region" description="Helical" evidence="9">
    <location>
        <begin position="152"/>
        <end position="170"/>
    </location>
</feature>
<dbReference type="AlphaFoldDB" id="A0A7K1FM50"/>
<keyword evidence="4" id="KW-0997">Cell inner membrane</keyword>
<feature type="transmembrane region" description="Helical" evidence="9">
    <location>
        <begin position="123"/>
        <end position="145"/>
    </location>
</feature>
<feature type="transmembrane region" description="Helical" evidence="9">
    <location>
        <begin position="203"/>
        <end position="222"/>
    </location>
</feature>
<feature type="transmembrane region" description="Helical" evidence="9">
    <location>
        <begin position="339"/>
        <end position="357"/>
    </location>
</feature>
<keyword evidence="6 9" id="KW-1133">Transmembrane helix</keyword>
<evidence type="ECO:0000256" key="4">
    <source>
        <dbReference type="ARBA" id="ARBA00022519"/>
    </source>
</evidence>
<comment type="subcellular location">
    <subcellularLocation>
        <location evidence="1">Cell membrane</location>
        <topology evidence="1">Multi-pass membrane protein</topology>
    </subcellularLocation>
</comment>
<reference evidence="10 11" key="1">
    <citation type="submission" date="2019-11" db="EMBL/GenBank/DDBJ databases">
        <authorList>
            <person name="Jiang L.-Q."/>
        </authorList>
    </citation>
    <scope>NUCLEOTIDE SEQUENCE [LARGE SCALE GENOMIC DNA]</scope>
    <source>
        <strain evidence="10 11">YIM 132087</strain>
    </source>
</reference>
<accession>A0A7K1FM50</accession>
<dbReference type="PANTHER" id="PTHR32196:SF71">
    <property type="entry name" value="AUTOINDUCER 2 IMPORT SYSTEM PERMEASE PROTEIN LSRD"/>
    <property type="match status" value="1"/>
</dbReference>
<keyword evidence="5 9" id="KW-0812">Transmembrane</keyword>
<evidence type="ECO:0000256" key="2">
    <source>
        <dbReference type="ARBA" id="ARBA00022448"/>
    </source>
</evidence>
<evidence type="ECO:0000313" key="10">
    <source>
        <dbReference type="EMBL" id="MTD15231.1"/>
    </source>
</evidence>
<keyword evidence="7 9" id="KW-0472">Membrane</keyword>
<dbReference type="RefSeq" id="WP_154769183.1">
    <property type="nucleotide sequence ID" value="NZ_WLYK01000005.1"/>
</dbReference>
<evidence type="ECO:0000256" key="9">
    <source>
        <dbReference type="SAM" id="Phobius"/>
    </source>
</evidence>
<keyword evidence="3" id="KW-1003">Cell membrane</keyword>
<dbReference type="GO" id="GO:0022857">
    <property type="term" value="F:transmembrane transporter activity"/>
    <property type="evidence" value="ECO:0007669"/>
    <property type="project" value="InterPro"/>
</dbReference>
<feature type="transmembrane region" description="Helical" evidence="9">
    <location>
        <begin position="37"/>
        <end position="56"/>
    </location>
</feature>
<evidence type="ECO:0000256" key="8">
    <source>
        <dbReference type="ARBA" id="ARBA00039381"/>
    </source>
</evidence>
<sequence>MSTETKPAASGPSAPATAPAGRSVADRLLQAVLTQRIVLLVVLIVLVVGVLMTMGANGYLTADYDTDYLSAALIDAVPLALLGLAQLVVIVSGRGGIDLSVGAIVSLVGMLFGFAYGQWGWPLWISVIYAMIAGGVLGAVNGLLVARIGFPALIATLATYYAYKSIALVINGQKPINSPEIQDLYSLTSSTSIPVIGDYVPDVPLGVFTFLLPVLVVLWLVLARGTYGRRLYAIGTNDVAARHAGVNVAGTRMRAYIISGVLSGLVAVYVTAQFASARPDAGTSGSGMALPAITIAVLGGVAITGGIGRIAGVVLATVLIVWLNAGIILAFTGNAGTQFQLLALGVVLILAALLNGLTQRRYGGAR</sequence>
<dbReference type="InterPro" id="IPR001851">
    <property type="entry name" value="ABC_transp_permease"/>
</dbReference>
<feature type="transmembrane region" description="Helical" evidence="9">
    <location>
        <begin position="314"/>
        <end position="333"/>
    </location>
</feature>
<dbReference type="CDD" id="cd06579">
    <property type="entry name" value="TM_PBP1_transp_AraH_like"/>
    <property type="match status" value="1"/>
</dbReference>
<feature type="transmembrane region" description="Helical" evidence="9">
    <location>
        <begin position="68"/>
        <end position="90"/>
    </location>
</feature>
<keyword evidence="2" id="KW-0813">Transport</keyword>
<evidence type="ECO:0000256" key="5">
    <source>
        <dbReference type="ARBA" id="ARBA00022692"/>
    </source>
</evidence>
<evidence type="ECO:0000313" key="11">
    <source>
        <dbReference type="Proteomes" id="UP000460221"/>
    </source>
</evidence>
<proteinExistence type="predicted"/>
<gene>
    <name evidence="10" type="ORF">GIS00_14915</name>
</gene>
<comment type="caution">
    <text evidence="10">The sequence shown here is derived from an EMBL/GenBank/DDBJ whole genome shotgun (WGS) entry which is preliminary data.</text>
</comment>
<evidence type="ECO:0000256" key="7">
    <source>
        <dbReference type="ARBA" id="ARBA00023136"/>
    </source>
</evidence>
<feature type="transmembrane region" description="Helical" evidence="9">
    <location>
        <begin position="255"/>
        <end position="276"/>
    </location>
</feature>
<feature type="transmembrane region" description="Helical" evidence="9">
    <location>
        <begin position="97"/>
        <end position="117"/>
    </location>
</feature>
<organism evidence="10 11">
    <name type="scientific">Nakamurella alba</name>
    <dbReference type="NCBI Taxonomy" id="2665158"/>
    <lineage>
        <taxon>Bacteria</taxon>
        <taxon>Bacillati</taxon>
        <taxon>Actinomycetota</taxon>
        <taxon>Actinomycetes</taxon>
        <taxon>Nakamurellales</taxon>
        <taxon>Nakamurellaceae</taxon>
        <taxon>Nakamurella</taxon>
    </lineage>
</organism>
<protein>
    <recommendedName>
        <fullName evidence="8">Autoinducer 2 import system permease protein LsrD</fullName>
    </recommendedName>
</protein>